<proteinExistence type="predicted"/>
<name>A0ABQ9Z0H4_9CRUS</name>
<dbReference type="Proteomes" id="UP001234178">
    <property type="component" value="Unassembled WGS sequence"/>
</dbReference>
<keyword evidence="2" id="KW-1185">Reference proteome</keyword>
<dbReference type="EMBL" id="JAOYFB010000002">
    <property type="protein sequence ID" value="KAK4006411.1"/>
    <property type="molecule type" value="Genomic_DNA"/>
</dbReference>
<evidence type="ECO:0000313" key="2">
    <source>
        <dbReference type="Proteomes" id="UP001234178"/>
    </source>
</evidence>
<comment type="caution">
    <text evidence="1">The sequence shown here is derived from an EMBL/GenBank/DDBJ whole genome shotgun (WGS) entry which is preliminary data.</text>
</comment>
<reference evidence="1 2" key="1">
    <citation type="journal article" date="2023" name="Nucleic Acids Res.">
        <title>The hologenome of Daphnia magna reveals possible DNA methylation and microbiome-mediated evolution of the host genome.</title>
        <authorList>
            <person name="Chaturvedi A."/>
            <person name="Li X."/>
            <person name="Dhandapani V."/>
            <person name="Marshall H."/>
            <person name="Kissane S."/>
            <person name="Cuenca-Cambronero M."/>
            <person name="Asole G."/>
            <person name="Calvet F."/>
            <person name="Ruiz-Romero M."/>
            <person name="Marangio P."/>
            <person name="Guigo R."/>
            <person name="Rago D."/>
            <person name="Mirbahai L."/>
            <person name="Eastwood N."/>
            <person name="Colbourne J.K."/>
            <person name="Zhou J."/>
            <person name="Mallon E."/>
            <person name="Orsini L."/>
        </authorList>
    </citation>
    <scope>NUCLEOTIDE SEQUENCE [LARGE SCALE GENOMIC DNA]</scope>
    <source>
        <strain evidence="1">LRV0_1</strain>
    </source>
</reference>
<gene>
    <name evidence="1" type="ORF">OUZ56_011564</name>
</gene>
<evidence type="ECO:0000313" key="1">
    <source>
        <dbReference type="EMBL" id="KAK4006411.1"/>
    </source>
</evidence>
<sequence length="127" mass="14127">MIHDISEDWHSGTIFDCDAGDPSSNPECLTALLRAVKTKKKYIHRTSKSDIGLSGGYQKDVLNIRPRHLSDIRRTALCYVVKYIVNGVVAHQIESSARLPLNKEEQSPSTSSWTHSEVGVLSGVYFP</sequence>
<accession>A0ABQ9Z0H4</accession>
<organism evidence="1 2">
    <name type="scientific">Daphnia magna</name>
    <dbReference type="NCBI Taxonomy" id="35525"/>
    <lineage>
        <taxon>Eukaryota</taxon>
        <taxon>Metazoa</taxon>
        <taxon>Ecdysozoa</taxon>
        <taxon>Arthropoda</taxon>
        <taxon>Crustacea</taxon>
        <taxon>Branchiopoda</taxon>
        <taxon>Diplostraca</taxon>
        <taxon>Cladocera</taxon>
        <taxon>Anomopoda</taxon>
        <taxon>Daphniidae</taxon>
        <taxon>Daphnia</taxon>
    </lineage>
</organism>
<protein>
    <submittedName>
        <fullName evidence="1">Uncharacterized protein</fullName>
    </submittedName>
</protein>